<sequence>MESPPESAQPIEPGAVRAGLICVLYGSATLPQIVIDFARTAPAVVVDNSGDLHDDPAGLTVLRPGRNLGYSAGVNAGLAALPSGLDAVLVVNPDIVGSVEALHDLAGTVARSAAPVLAAPTGGQGTFGFLPRAAAPLVIVQYLLRSNWHPTPRHPDSRFLSGAVLALNAPALDLLAPGGLLLRPDLFFMDDVDITDRARAHDVRVVEVPVSTLLTHEGGTSMRRRPAVRIYFSRVSKVRYWQGRSWFWGTVLRGFFRAEAAAGEVVARRKDADASDGSAAMGFALARQWLRTGASELDERILGNPETEVRGRPPEVPR</sequence>
<evidence type="ECO:0000313" key="1">
    <source>
        <dbReference type="EMBL" id="MBK7274462.1"/>
    </source>
</evidence>
<dbReference type="InterPro" id="IPR029044">
    <property type="entry name" value="Nucleotide-diphossugar_trans"/>
</dbReference>
<dbReference type="EMBL" id="JADJIB010000006">
    <property type="protein sequence ID" value="MBK7274462.1"/>
    <property type="molecule type" value="Genomic_DNA"/>
</dbReference>
<protein>
    <submittedName>
        <fullName evidence="1">Glycosyltransferase family 2 protein</fullName>
    </submittedName>
</protein>
<proteinExistence type="predicted"/>
<gene>
    <name evidence="1" type="ORF">IPI13_15290</name>
</gene>
<evidence type="ECO:0000313" key="2">
    <source>
        <dbReference type="Proteomes" id="UP000726105"/>
    </source>
</evidence>
<name>A0A935IY16_9MICO</name>
<accession>A0A935IY16</accession>
<dbReference type="Proteomes" id="UP000726105">
    <property type="component" value="Unassembled WGS sequence"/>
</dbReference>
<reference evidence="1 2" key="1">
    <citation type="submission" date="2020-10" db="EMBL/GenBank/DDBJ databases">
        <title>Connecting structure to function with the recovery of over 1000 high-quality activated sludge metagenome-assembled genomes encoding full-length rRNA genes using long-read sequencing.</title>
        <authorList>
            <person name="Singleton C.M."/>
            <person name="Petriglieri F."/>
            <person name="Kristensen J.M."/>
            <person name="Kirkegaard R.H."/>
            <person name="Michaelsen T.Y."/>
            <person name="Andersen M.H."/>
            <person name="Karst S.M."/>
            <person name="Dueholm M.S."/>
            <person name="Nielsen P.H."/>
            <person name="Albertsen M."/>
        </authorList>
    </citation>
    <scope>NUCLEOTIDE SEQUENCE [LARGE SCALE GENOMIC DNA]</scope>
    <source>
        <strain evidence="1">Ega_18-Q3-R5-49_MAXAC.001</strain>
    </source>
</reference>
<dbReference type="AlphaFoldDB" id="A0A935IY16"/>
<organism evidence="1 2">
    <name type="scientific">Candidatus Phosphoribacter hodrii</name>
    <dbReference type="NCBI Taxonomy" id="2953743"/>
    <lineage>
        <taxon>Bacteria</taxon>
        <taxon>Bacillati</taxon>
        <taxon>Actinomycetota</taxon>
        <taxon>Actinomycetes</taxon>
        <taxon>Micrococcales</taxon>
        <taxon>Dermatophilaceae</taxon>
        <taxon>Candidatus Phosphoribacter</taxon>
    </lineage>
</organism>
<dbReference type="SUPFAM" id="SSF53448">
    <property type="entry name" value="Nucleotide-diphospho-sugar transferases"/>
    <property type="match status" value="1"/>
</dbReference>
<comment type="caution">
    <text evidence="1">The sequence shown here is derived from an EMBL/GenBank/DDBJ whole genome shotgun (WGS) entry which is preliminary data.</text>
</comment>